<accession>A0A1M5SWF1</accession>
<reference evidence="3" key="1">
    <citation type="submission" date="2016-11" db="EMBL/GenBank/DDBJ databases">
        <authorList>
            <person name="Varghese N."/>
            <person name="Submissions S."/>
        </authorList>
    </citation>
    <scope>NUCLEOTIDE SEQUENCE [LARGE SCALE GENOMIC DNA]</scope>
    <source>
        <strain evidence="3">DSM 25330</strain>
    </source>
</reference>
<keyword evidence="1" id="KW-0812">Transmembrane</keyword>
<proteinExistence type="predicted"/>
<dbReference type="AlphaFoldDB" id="A0A1M5SWF1"/>
<dbReference type="OrthoDB" id="981524at2"/>
<keyword evidence="1" id="KW-1133">Transmembrane helix</keyword>
<evidence type="ECO:0000313" key="2">
    <source>
        <dbReference type="EMBL" id="SHH42578.1"/>
    </source>
</evidence>
<gene>
    <name evidence="2" type="ORF">SAMN05444148_1987</name>
</gene>
<protein>
    <submittedName>
        <fullName evidence="2">Uncharacterized protein</fullName>
    </submittedName>
</protein>
<keyword evidence="3" id="KW-1185">Reference proteome</keyword>
<dbReference type="Proteomes" id="UP000184522">
    <property type="component" value="Unassembled WGS sequence"/>
</dbReference>
<dbReference type="EMBL" id="FQWS01000002">
    <property type="protein sequence ID" value="SHH42578.1"/>
    <property type="molecule type" value="Genomic_DNA"/>
</dbReference>
<feature type="transmembrane region" description="Helical" evidence="1">
    <location>
        <begin position="81"/>
        <end position="99"/>
    </location>
</feature>
<dbReference type="RefSeq" id="WP_073085988.1">
    <property type="nucleotide sequence ID" value="NZ_FQWS01000002.1"/>
</dbReference>
<organism evidence="2 3">
    <name type="scientific">Winogradskyella jejuensis</name>
    <dbReference type="NCBI Taxonomy" id="1089305"/>
    <lineage>
        <taxon>Bacteria</taxon>
        <taxon>Pseudomonadati</taxon>
        <taxon>Bacteroidota</taxon>
        <taxon>Flavobacteriia</taxon>
        <taxon>Flavobacteriales</taxon>
        <taxon>Flavobacteriaceae</taxon>
        <taxon>Winogradskyella</taxon>
    </lineage>
</organism>
<sequence>MKKDKLHNINSSGFKAPKDYFESFDEKLMQRLENETSFSKVESPGFKTPEAYFDTIEDSVLNRLNTKEQTPVISLFRSKKLYYISGIAASLLLLFAVFINQSNTAEISVEMVENYFIESDLDTYDLAELLTQVEVLEEDFKITETTYNEDNLEEYLLENADIEAILE</sequence>
<evidence type="ECO:0000313" key="3">
    <source>
        <dbReference type="Proteomes" id="UP000184522"/>
    </source>
</evidence>
<dbReference type="STRING" id="1089305.SAMN05444148_1987"/>
<evidence type="ECO:0000256" key="1">
    <source>
        <dbReference type="SAM" id="Phobius"/>
    </source>
</evidence>
<name>A0A1M5SWF1_9FLAO</name>
<keyword evidence="1" id="KW-0472">Membrane</keyword>